<evidence type="ECO:0000313" key="3">
    <source>
        <dbReference type="Proteomes" id="UP001197378"/>
    </source>
</evidence>
<comment type="caution">
    <text evidence="2">The sequence shown here is derived from an EMBL/GenBank/DDBJ whole genome shotgun (WGS) entry which is preliminary data.</text>
</comment>
<evidence type="ECO:0000313" key="2">
    <source>
        <dbReference type="EMBL" id="MBU2788344.1"/>
    </source>
</evidence>
<keyword evidence="3" id="KW-1185">Reference proteome</keyword>
<dbReference type="Pfam" id="PF06412">
    <property type="entry name" value="TraD"/>
    <property type="match status" value="1"/>
</dbReference>
<dbReference type="EMBL" id="JAAXYO010000143">
    <property type="protein sequence ID" value="MBU2788344.1"/>
    <property type="molecule type" value="Genomic_DNA"/>
</dbReference>
<reference evidence="2" key="1">
    <citation type="journal article" date="2021" name="ISME J.">
        <title>Genomic evolution of the class Acidithiobacillia: deep-branching Proteobacteria living in extreme acidic conditions.</title>
        <authorList>
            <person name="Moya-Beltran A."/>
            <person name="Beard S."/>
            <person name="Rojas-Villalobos C."/>
            <person name="Issotta F."/>
            <person name="Gallardo Y."/>
            <person name="Ulloa R."/>
            <person name="Giaveno A."/>
            <person name="Degli Esposti M."/>
            <person name="Johnson D.B."/>
            <person name="Quatrini R."/>
        </authorList>
    </citation>
    <scope>NUCLEOTIDE SEQUENCE</scope>
    <source>
        <strain evidence="2">VAN18-1</strain>
    </source>
</reference>
<name>A0AAE3CK32_9PROT</name>
<protein>
    <submittedName>
        <fullName evidence="2">Conjugal transfer protein TraD</fullName>
    </submittedName>
</protein>
<sequence>MQAKWLADRMPYLRGLKAPSDQQRLLMMLADKKDRTAADERKLAALVRAEKAQERAQKAHAAAARIVNAEKASERKARDHELYKSAGLLILSGLVDTRTGKPTRDRGELLGALFYLNEAMGRADDEKRAVWKSRGDAEIAARSAKQEITSPDQTEDGTGKGHSDARIPST</sequence>
<dbReference type="AlphaFoldDB" id="A0AAE3CK32"/>
<accession>A0AAE3CK32</accession>
<gene>
    <name evidence="2" type="ORF">HFQ13_09040</name>
</gene>
<feature type="region of interest" description="Disordered" evidence="1">
    <location>
        <begin position="140"/>
        <end position="170"/>
    </location>
</feature>
<evidence type="ECO:0000256" key="1">
    <source>
        <dbReference type="SAM" id="MobiDB-lite"/>
    </source>
</evidence>
<dbReference type="InterPro" id="IPR009444">
    <property type="entry name" value="Conjugal_tfr_TraD_a-type"/>
</dbReference>
<proteinExistence type="predicted"/>
<dbReference type="Proteomes" id="UP001197378">
    <property type="component" value="Unassembled WGS sequence"/>
</dbReference>
<organism evidence="2 3">
    <name type="scientific">Igneacidithiobacillus copahuensis</name>
    <dbReference type="NCBI Taxonomy" id="2724909"/>
    <lineage>
        <taxon>Bacteria</taxon>
        <taxon>Pseudomonadati</taxon>
        <taxon>Pseudomonadota</taxon>
        <taxon>Acidithiobacillia</taxon>
        <taxon>Acidithiobacillales</taxon>
        <taxon>Acidithiobacillaceae</taxon>
        <taxon>Igneacidithiobacillus</taxon>
    </lineage>
</organism>
<feature type="compositionally biased region" description="Basic and acidic residues" evidence="1">
    <location>
        <begin position="157"/>
        <end position="170"/>
    </location>
</feature>